<name>A0A133MLZ6_CLOPF</name>
<dbReference type="EMBL" id="LRPU01000208">
    <property type="protein sequence ID" value="KXA05040.1"/>
    <property type="molecule type" value="Genomic_DNA"/>
</dbReference>
<gene>
    <name evidence="2" type="ORF">HMPREF3222_03108</name>
</gene>
<organism evidence="2 3">
    <name type="scientific">Clostridium perfringens</name>
    <dbReference type="NCBI Taxonomy" id="1502"/>
    <lineage>
        <taxon>Bacteria</taxon>
        <taxon>Bacillati</taxon>
        <taxon>Bacillota</taxon>
        <taxon>Clostridia</taxon>
        <taxon>Eubacteriales</taxon>
        <taxon>Clostridiaceae</taxon>
        <taxon>Clostridium</taxon>
    </lineage>
</organism>
<dbReference type="Gene3D" id="3.40.50.300">
    <property type="entry name" value="P-loop containing nucleotide triphosphate hydrolases"/>
    <property type="match status" value="1"/>
</dbReference>
<dbReference type="Proteomes" id="UP000070646">
    <property type="component" value="Unassembled WGS sequence"/>
</dbReference>
<evidence type="ECO:0000313" key="2">
    <source>
        <dbReference type="EMBL" id="KXA05040.1"/>
    </source>
</evidence>
<reference evidence="2 3" key="1">
    <citation type="submission" date="2016-01" db="EMBL/GenBank/DDBJ databases">
        <authorList>
            <person name="Oliw E.H."/>
        </authorList>
    </citation>
    <scope>NUCLEOTIDE SEQUENCE [LARGE SCALE GENOMIC DNA]</scope>
    <source>
        <strain evidence="2 3">MJR7757A</strain>
    </source>
</reference>
<feature type="domain" description="TraD/TraG TraM recognition site" evidence="1">
    <location>
        <begin position="273"/>
        <end position="346"/>
    </location>
</feature>
<dbReference type="Pfam" id="PF12696">
    <property type="entry name" value="TraG-D_C"/>
    <property type="match status" value="1"/>
</dbReference>
<dbReference type="CDD" id="cd01127">
    <property type="entry name" value="TrwB_TraG_TraD_VirD4"/>
    <property type="match status" value="1"/>
</dbReference>
<protein>
    <recommendedName>
        <fullName evidence="1">TraD/TraG TraM recognition site domain-containing protein</fullName>
    </recommendedName>
</protein>
<proteinExistence type="predicted"/>
<evidence type="ECO:0000259" key="1">
    <source>
        <dbReference type="Pfam" id="PF12696"/>
    </source>
</evidence>
<comment type="caution">
    <text evidence="2">The sequence shown here is derived from an EMBL/GenBank/DDBJ whole genome shotgun (WGS) entry which is preliminary data.</text>
</comment>
<dbReference type="InterPro" id="IPR032689">
    <property type="entry name" value="TraG-D_C"/>
</dbReference>
<evidence type="ECO:0000313" key="3">
    <source>
        <dbReference type="Proteomes" id="UP000070646"/>
    </source>
</evidence>
<dbReference type="PATRIC" id="fig|1502.174.peg.3135"/>
<dbReference type="InterPro" id="IPR027417">
    <property type="entry name" value="P-loop_NTPase"/>
</dbReference>
<dbReference type="RefSeq" id="WP_060796895.1">
    <property type="nucleotide sequence ID" value="NZ_KQ956330.1"/>
</dbReference>
<sequence length="378" mass="43842">MRRIENKEDLFSIIKISNNLIISSDGSGIEKLNLIDLYSDESKPSFIFHDPLGRSLKKYKDSLEQKGYIVETINISEQSKSFFYNILSLDKIKDKYRNGDIEGTKMLCNTLVKVIYSDLLLRNKFWEDMSMALLRAIIFSMLETKSLIDLQSIRNTIFNLVFLEDKNGIKILDEYFENMPLMTLARLEYKKIGYLDDDVKKSICLDVIDNLEKFNEKVIPNKSITLNELGIEDRPVAVFLVTPNIEEVSSIFIKELYSYLIKNYSKRKYNREVIFNLDNFDSIYEIDNFNNILQVCLSSGIKFNIVIKSLPKIEKIYVENFQTILNNCGNLVYISSDDNITNSYVSGGLELDLKSFVENNEMIIISHINRCILRVKLA</sequence>
<dbReference type="AlphaFoldDB" id="A0A133MLZ6"/>
<accession>A0A133MLZ6</accession>